<dbReference type="Pfam" id="PF17667">
    <property type="entry name" value="Pkinase_fungal"/>
    <property type="match status" value="1"/>
</dbReference>
<accession>A0A0D2P104</accession>
<evidence type="ECO:0000259" key="2">
    <source>
        <dbReference type="Pfam" id="PF17667"/>
    </source>
</evidence>
<dbReference type="InterPro" id="IPR040976">
    <property type="entry name" value="Pkinase_fungal"/>
</dbReference>
<sequence length="219" mass="24815">MIYRPGETDRVPDKVNEQFSTQSETKAPELSSTQPSHGILNDFDMASTRKEDGSINSDNGHHHHITGTRPFMALDLLGPRRPSTPAVHLYRHDLESFFYILIWAATHYKYSTGALISVPKLNTWNGEEAFDHKSAFILSMDTEYLKETHCLPEFYDIWDSWITPLFEMFGEGRRGAISAASRKKTDYDLTTYNGRITFETFMAAIGETPRGLNPASDTA</sequence>
<dbReference type="Proteomes" id="UP000054270">
    <property type="component" value="Unassembled WGS sequence"/>
</dbReference>
<dbReference type="EMBL" id="KN817684">
    <property type="protein sequence ID" value="KJA14325.1"/>
    <property type="molecule type" value="Genomic_DNA"/>
</dbReference>
<evidence type="ECO:0000256" key="1">
    <source>
        <dbReference type="SAM" id="MobiDB-lite"/>
    </source>
</evidence>
<dbReference type="STRING" id="945553.A0A0D2P104"/>
<reference evidence="4" key="1">
    <citation type="submission" date="2014-04" db="EMBL/GenBank/DDBJ databases">
        <title>Evolutionary Origins and Diversification of the Mycorrhizal Mutualists.</title>
        <authorList>
            <consortium name="DOE Joint Genome Institute"/>
            <consortium name="Mycorrhizal Genomics Consortium"/>
            <person name="Kohler A."/>
            <person name="Kuo A."/>
            <person name="Nagy L.G."/>
            <person name="Floudas D."/>
            <person name="Copeland A."/>
            <person name="Barry K.W."/>
            <person name="Cichocki N."/>
            <person name="Veneault-Fourrey C."/>
            <person name="LaButti K."/>
            <person name="Lindquist E.A."/>
            <person name="Lipzen A."/>
            <person name="Lundell T."/>
            <person name="Morin E."/>
            <person name="Murat C."/>
            <person name="Riley R."/>
            <person name="Ohm R."/>
            <person name="Sun H."/>
            <person name="Tunlid A."/>
            <person name="Henrissat B."/>
            <person name="Grigoriev I.V."/>
            <person name="Hibbett D.S."/>
            <person name="Martin F."/>
        </authorList>
    </citation>
    <scope>NUCLEOTIDE SEQUENCE [LARGE SCALE GENOMIC DNA]</scope>
    <source>
        <strain evidence="4">FD-334 SS-4</strain>
    </source>
</reference>
<dbReference type="OMA" id="NTWNGEE"/>
<proteinExistence type="predicted"/>
<keyword evidence="4" id="KW-1185">Reference proteome</keyword>
<evidence type="ECO:0000313" key="3">
    <source>
        <dbReference type="EMBL" id="KJA14325.1"/>
    </source>
</evidence>
<feature type="compositionally biased region" description="Polar residues" evidence="1">
    <location>
        <begin position="17"/>
        <end position="36"/>
    </location>
</feature>
<dbReference type="AlphaFoldDB" id="A0A0D2P104"/>
<feature type="domain" description="Fungal-type protein kinase" evidence="2">
    <location>
        <begin position="34"/>
        <end position="104"/>
    </location>
</feature>
<feature type="region of interest" description="Disordered" evidence="1">
    <location>
        <begin position="1"/>
        <end position="41"/>
    </location>
</feature>
<dbReference type="OrthoDB" id="5569250at2759"/>
<name>A0A0D2P104_HYPSF</name>
<protein>
    <recommendedName>
        <fullName evidence="2">Fungal-type protein kinase domain-containing protein</fullName>
    </recommendedName>
</protein>
<feature type="compositionally biased region" description="Basic and acidic residues" evidence="1">
    <location>
        <begin position="1"/>
        <end position="16"/>
    </location>
</feature>
<evidence type="ECO:0000313" key="4">
    <source>
        <dbReference type="Proteomes" id="UP000054270"/>
    </source>
</evidence>
<organism evidence="3 4">
    <name type="scientific">Hypholoma sublateritium (strain FD-334 SS-4)</name>
    <dbReference type="NCBI Taxonomy" id="945553"/>
    <lineage>
        <taxon>Eukaryota</taxon>
        <taxon>Fungi</taxon>
        <taxon>Dikarya</taxon>
        <taxon>Basidiomycota</taxon>
        <taxon>Agaricomycotina</taxon>
        <taxon>Agaricomycetes</taxon>
        <taxon>Agaricomycetidae</taxon>
        <taxon>Agaricales</taxon>
        <taxon>Agaricineae</taxon>
        <taxon>Strophariaceae</taxon>
        <taxon>Hypholoma</taxon>
    </lineage>
</organism>
<gene>
    <name evidence="3" type="ORF">HYPSUDRAFT_49272</name>
</gene>